<dbReference type="Pfam" id="PF05697">
    <property type="entry name" value="Trigger_N"/>
    <property type="match status" value="1"/>
</dbReference>
<evidence type="ECO:0000256" key="14">
    <source>
        <dbReference type="SAM" id="MobiDB-lite"/>
    </source>
</evidence>
<dbReference type="SUPFAM" id="SSF102735">
    <property type="entry name" value="Trigger factor ribosome-binding domain"/>
    <property type="match status" value="1"/>
</dbReference>
<keyword evidence="9 11" id="KW-0131">Cell cycle</keyword>
<gene>
    <name evidence="11 16" type="primary">tig</name>
    <name evidence="16" type="ORF">ACFSBI_13410</name>
</gene>
<dbReference type="InterPro" id="IPR046357">
    <property type="entry name" value="PPIase_dom_sf"/>
</dbReference>
<comment type="caution">
    <text evidence="16">The sequence shown here is derived from an EMBL/GenBank/DDBJ whole genome shotgun (WGS) entry which is preliminary data.</text>
</comment>
<dbReference type="InterPro" id="IPR027304">
    <property type="entry name" value="Trigger_fact/SurA_dom_sf"/>
</dbReference>
<organism evidence="16 17">
    <name type="scientific">Amnibacterium endophyticum</name>
    <dbReference type="NCBI Taxonomy" id="2109337"/>
    <lineage>
        <taxon>Bacteria</taxon>
        <taxon>Bacillati</taxon>
        <taxon>Actinomycetota</taxon>
        <taxon>Actinomycetes</taxon>
        <taxon>Micrococcales</taxon>
        <taxon>Microbacteriaceae</taxon>
        <taxon>Amnibacterium</taxon>
    </lineage>
</organism>
<comment type="function">
    <text evidence="11">Involved in protein export. Acts as a chaperone by maintaining the newly synthesized protein in an open conformation. Functions as a peptidyl-prolyl cis-trans isomerase.</text>
</comment>
<keyword evidence="8 11" id="KW-0413">Isomerase</keyword>
<evidence type="ECO:0000256" key="1">
    <source>
        <dbReference type="ARBA" id="ARBA00000971"/>
    </source>
</evidence>
<dbReference type="Gene3D" id="1.10.3120.10">
    <property type="entry name" value="Trigger factor, C-terminal domain"/>
    <property type="match status" value="1"/>
</dbReference>
<dbReference type="HAMAP" id="MF_00303">
    <property type="entry name" value="Trigger_factor_Tig"/>
    <property type="match status" value="1"/>
</dbReference>
<evidence type="ECO:0000256" key="11">
    <source>
        <dbReference type="HAMAP-Rule" id="MF_00303"/>
    </source>
</evidence>
<keyword evidence="17" id="KW-1185">Reference proteome</keyword>
<evidence type="ECO:0000256" key="5">
    <source>
        <dbReference type="ARBA" id="ARBA00022618"/>
    </source>
</evidence>
<evidence type="ECO:0000259" key="15">
    <source>
        <dbReference type="PROSITE" id="PS50059"/>
    </source>
</evidence>
<dbReference type="EMBL" id="JBHUEA010000022">
    <property type="protein sequence ID" value="MFD1722547.1"/>
    <property type="molecule type" value="Genomic_DNA"/>
</dbReference>
<keyword evidence="5 11" id="KW-0132">Cell division</keyword>
<dbReference type="InterPro" id="IPR008880">
    <property type="entry name" value="Trigger_fac_C"/>
</dbReference>
<dbReference type="NCBIfam" id="TIGR00115">
    <property type="entry name" value="tig"/>
    <property type="match status" value="1"/>
</dbReference>
<evidence type="ECO:0000256" key="10">
    <source>
        <dbReference type="ARBA" id="ARBA00029986"/>
    </source>
</evidence>
<protein>
    <recommendedName>
        <fullName evidence="4 11">Trigger factor</fullName>
        <shortName evidence="11">TF</shortName>
        <ecNumber evidence="3 11">5.2.1.8</ecNumber>
    </recommendedName>
    <alternativeName>
        <fullName evidence="10 11">PPIase</fullName>
    </alternativeName>
</protein>
<dbReference type="InterPro" id="IPR005215">
    <property type="entry name" value="Trig_fac"/>
</dbReference>
<dbReference type="Pfam" id="PF05698">
    <property type="entry name" value="Trigger_C"/>
    <property type="match status" value="1"/>
</dbReference>
<dbReference type="RefSeq" id="WP_377935742.1">
    <property type="nucleotide sequence ID" value="NZ_JBHUEA010000022.1"/>
</dbReference>
<dbReference type="InterPro" id="IPR036611">
    <property type="entry name" value="Trigger_fac_ribosome-bd_sf"/>
</dbReference>
<name>A0ABW4LJ27_9MICO</name>
<keyword evidence="11" id="KW-0963">Cytoplasm</keyword>
<feature type="region of interest" description="Disordered" evidence="14">
    <location>
        <begin position="428"/>
        <end position="460"/>
    </location>
</feature>
<comment type="similarity">
    <text evidence="2 11 13">Belongs to the FKBP-type PPIase family. Tig subfamily.</text>
</comment>
<evidence type="ECO:0000313" key="17">
    <source>
        <dbReference type="Proteomes" id="UP001597347"/>
    </source>
</evidence>
<dbReference type="Pfam" id="PF00254">
    <property type="entry name" value="FKBP_C"/>
    <property type="match status" value="1"/>
</dbReference>
<reference evidence="17" key="1">
    <citation type="journal article" date="2019" name="Int. J. Syst. Evol. Microbiol.">
        <title>The Global Catalogue of Microorganisms (GCM) 10K type strain sequencing project: providing services to taxonomists for standard genome sequencing and annotation.</title>
        <authorList>
            <consortium name="The Broad Institute Genomics Platform"/>
            <consortium name="The Broad Institute Genome Sequencing Center for Infectious Disease"/>
            <person name="Wu L."/>
            <person name="Ma J."/>
        </authorList>
    </citation>
    <scope>NUCLEOTIDE SEQUENCE [LARGE SCALE GENOMIC DNA]</scope>
    <source>
        <strain evidence="17">CGMCC 1.12471</strain>
    </source>
</reference>
<dbReference type="Gene3D" id="3.10.50.40">
    <property type="match status" value="1"/>
</dbReference>
<evidence type="ECO:0000256" key="13">
    <source>
        <dbReference type="RuleBase" id="RU003914"/>
    </source>
</evidence>
<sequence>MVETTVEKLSPTRVKLAITVPPEDLRPSITSAYGEIAEQVTIPGFRKGKVPPPIIDQRVGRGAVLEQAVNSGLDGFFRQAVQDNDIRPLGRPEADITAWPDAKDFSGDLQVTVEVDVRPEITLPPLDSLTVSVDPLEVTDDDVAQQLDELRGRFGTLSTVDRPATTGDFVQIDLVATIGDEQVDTANAISYEMGSGELIEGIDEALESLTAGESTTFSSTLLGGDHEGEEAEINVTVLAVKERDLPELDDDFAQMASEFDSLDELKDDVRGQVERQKKFAQVSQARDKIADALLAEVDVPVPASLIEDEVHRHLESESRLEDDEHRAEVTEASEKAFRSQLLFDTVAEQEDIRVSQDEFAQYVVQSAQQYGMQPQEFIEALQANNGVQALLGEVARSKAISVLLGRVKVVDTNGEAVDLSDFVVADSPEDVADEETDEPVEVVDEGDAAAASEDEAAAKA</sequence>
<dbReference type="SUPFAM" id="SSF54534">
    <property type="entry name" value="FKBP-like"/>
    <property type="match status" value="1"/>
</dbReference>
<dbReference type="EC" id="5.2.1.8" evidence="3 11"/>
<proteinExistence type="inferred from homology"/>
<dbReference type="InterPro" id="IPR008881">
    <property type="entry name" value="Trigger_fac_ribosome-bd_bac"/>
</dbReference>
<comment type="subcellular location">
    <subcellularLocation>
        <location evidence="11">Cytoplasm</location>
    </subcellularLocation>
    <text evidence="11">About half TF is bound to the ribosome near the polypeptide exit tunnel while the other half is free in the cytoplasm.</text>
</comment>
<dbReference type="PIRSF" id="PIRSF003095">
    <property type="entry name" value="Trigger_factor"/>
    <property type="match status" value="1"/>
</dbReference>
<evidence type="ECO:0000313" key="16">
    <source>
        <dbReference type="EMBL" id="MFD1722547.1"/>
    </source>
</evidence>
<dbReference type="InterPro" id="IPR037041">
    <property type="entry name" value="Trigger_fac_C_sf"/>
</dbReference>
<evidence type="ECO:0000256" key="6">
    <source>
        <dbReference type="ARBA" id="ARBA00023110"/>
    </source>
</evidence>
<evidence type="ECO:0000256" key="2">
    <source>
        <dbReference type="ARBA" id="ARBA00005464"/>
    </source>
</evidence>
<keyword evidence="6 11" id="KW-0697">Rotamase</keyword>
<evidence type="ECO:0000256" key="4">
    <source>
        <dbReference type="ARBA" id="ARBA00016902"/>
    </source>
</evidence>
<accession>A0ABW4LJ27</accession>
<evidence type="ECO:0000256" key="12">
    <source>
        <dbReference type="PROSITE-ProRule" id="PRU00277"/>
    </source>
</evidence>
<evidence type="ECO:0000256" key="8">
    <source>
        <dbReference type="ARBA" id="ARBA00023235"/>
    </source>
</evidence>
<dbReference type="PANTHER" id="PTHR30560">
    <property type="entry name" value="TRIGGER FACTOR CHAPERONE AND PEPTIDYL-PROLYL CIS/TRANS ISOMERASE"/>
    <property type="match status" value="1"/>
</dbReference>
<dbReference type="SUPFAM" id="SSF109998">
    <property type="entry name" value="Triger factor/SurA peptide-binding domain-like"/>
    <property type="match status" value="1"/>
</dbReference>
<keyword evidence="7 11" id="KW-0143">Chaperone</keyword>
<comment type="domain">
    <text evidence="11">Consists of 3 domains; the N-terminus binds the ribosome, the middle domain has PPIase activity, while the C-terminus has intrinsic chaperone activity on its own.</text>
</comment>
<dbReference type="Proteomes" id="UP001597347">
    <property type="component" value="Unassembled WGS sequence"/>
</dbReference>
<dbReference type="GO" id="GO:0003755">
    <property type="term" value="F:peptidyl-prolyl cis-trans isomerase activity"/>
    <property type="evidence" value="ECO:0007669"/>
    <property type="project" value="UniProtKB-EC"/>
</dbReference>
<dbReference type="Gene3D" id="3.30.70.1050">
    <property type="entry name" value="Trigger factor ribosome-binding domain"/>
    <property type="match status" value="1"/>
</dbReference>
<evidence type="ECO:0000256" key="9">
    <source>
        <dbReference type="ARBA" id="ARBA00023306"/>
    </source>
</evidence>
<dbReference type="InterPro" id="IPR001179">
    <property type="entry name" value="PPIase_FKBP_dom"/>
</dbReference>
<evidence type="ECO:0000256" key="3">
    <source>
        <dbReference type="ARBA" id="ARBA00013194"/>
    </source>
</evidence>
<dbReference type="PANTHER" id="PTHR30560:SF3">
    <property type="entry name" value="TRIGGER FACTOR-LIKE PROTEIN TIG, CHLOROPLASTIC"/>
    <property type="match status" value="1"/>
</dbReference>
<dbReference type="PROSITE" id="PS50059">
    <property type="entry name" value="FKBP_PPIASE"/>
    <property type="match status" value="1"/>
</dbReference>
<comment type="catalytic activity">
    <reaction evidence="1 11 12">
        <text>[protein]-peptidylproline (omega=180) = [protein]-peptidylproline (omega=0)</text>
        <dbReference type="Rhea" id="RHEA:16237"/>
        <dbReference type="Rhea" id="RHEA-COMP:10747"/>
        <dbReference type="Rhea" id="RHEA-COMP:10748"/>
        <dbReference type="ChEBI" id="CHEBI:83833"/>
        <dbReference type="ChEBI" id="CHEBI:83834"/>
        <dbReference type="EC" id="5.2.1.8"/>
    </reaction>
</comment>
<evidence type="ECO:0000256" key="7">
    <source>
        <dbReference type="ARBA" id="ARBA00023186"/>
    </source>
</evidence>
<feature type="domain" description="PPIase FKBP-type" evidence="15">
    <location>
        <begin position="167"/>
        <end position="213"/>
    </location>
</feature>